<dbReference type="Pfam" id="PF13365">
    <property type="entry name" value="Trypsin_2"/>
    <property type="match status" value="1"/>
</dbReference>
<proteinExistence type="inferred from homology"/>
<comment type="caution">
    <text evidence="5">The sequence shown here is derived from an EMBL/GenBank/DDBJ whole genome shotgun (WGS) entry which is preliminary data.</text>
</comment>
<keyword evidence="3" id="KW-0378">Hydrolase</keyword>
<accession>A0AA88WJ59</accession>
<evidence type="ECO:0000313" key="6">
    <source>
        <dbReference type="Proteomes" id="UP001188597"/>
    </source>
</evidence>
<dbReference type="SUPFAM" id="SSF50156">
    <property type="entry name" value="PDZ domain-like"/>
    <property type="match status" value="1"/>
</dbReference>
<dbReference type="EMBL" id="JAVXUP010000654">
    <property type="protein sequence ID" value="KAK3023480.1"/>
    <property type="molecule type" value="Genomic_DNA"/>
</dbReference>
<dbReference type="PROSITE" id="PS50106">
    <property type="entry name" value="PDZ"/>
    <property type="match status" value="1"/>
</dbReference>
<dbReference type="PRINTS" id="PR00834">
    <property type="entry name" value="PROTEASES2C"/>
</dbReference>
<dbReference type="Proteomes" id="UP001188597">
    <property type="component" value="Unassembled WGS sequence"/>
</dbReference>
<dbReference type="SUPFAM" id="SSF50494">
    <property type="entry name" value="Trypsin-like serine proteases"/>
    <property type="match status" value="1"/>
</dbReference>
<evidence type="ECO:0000256" key="2">
    <source>
        <dbReference type="ARBA" id="ARBA00022670"/>
    </source>
</evidence>
<dbReference type="Pfam" id="PF17820">
    <property type="entry name" value="PDZ_6"/>
    <property type="match status" value="1"/>
</dbReference>
<dbReference type="GO" id="GO:0004252">
    <property type="term" value="F:serine-type endopeptidase activity"/>
    <property type="evidence" value="ECO:0007669"/>
    <property type="project" value="InterPro"/>
</dbReference>
<organism evidence="5 6">
    <name type="scientific">Escallonia herrerae</name>
    <dbReference type="NCBI Taxonomy" id="1293975"/>
    <lineage>
        <taxon>Eukaryota</taxon>
        <taxon>Viridiplantae</taxon>
        <taxon>Streptophyta</taxon>
        <taxon>Embryophyta</taxon>
        <taxon>Tracheophyta</taxon>
        <taxon>Spermatophyta</taxon>
        <taxon>Magnoliopsida</taxon>
        <taxon>eudicotyledons</taxon>
        <taxon>Gunneridae</taxon>
        <taxon>Pentapetalae</taxon>
        <taxon>asterids</taxon>
        <taxon>campanulids</taxon>
        <taxon>Escalloniales</taxon>
        <taxon>Escalloniaceae</taxon>
        <taxon>Escallonia</taxon>
    </lineage>
</organism>
<evidence type="ECO:0000256" key="1">
    <source>
        <dbReference type="ARBA" id="ARBA00010541"/>
    </source>
</evidence>
<keyword evidence="2" id="KW-0645">Protease</keyword>
<dbReference type="InterPro" id="IPR036034">
    <property type="entry name" value="PDZ_sf"/>
</dbReference>
<evidence type="ECO:0000256" key="3">
    <source>
        <dbReference type="ARBA" id="ARBA00022801"/>
    </source>
</evidence>
<dbReference type="Gene3D" id="2.30.42.10">
    <property type="match status" value="1"/>
</dbReference>
<dbReference type="SMART" id="SM00228">
    <property type="entry name" value="PDZ"/>
    <property type="match status" value="1"/>
</dbReference>
<sequence length="426" mass="45086">MIQYIVSNGFEMLELKEKADLRSRVLGMSSSRSFVRIIALAAAGSSLLYLKSADSGNYELLLSRLGPLSSGDAKEDASGNVGDGSKSVATAAAMVLPALVYISVWWMDGKTWKNGAGSGTIIDSDGTILTCAHLLSGTGGERVFNSIRKVDVTLQDGRTFVGTVLNEDIHSDIAILKITSTTPFPPAKLGSSCKLHPGDWVVAMGSPRSLKNTVTAGIVSCVGRKSSELGIGGMLREYIQTDCAINPGNSGGPLVNLDGEVVAVNIFSRAAATGLHFAVPIDSVSRIMEHFRKNGRVIRPWLGLKMLDLNGAIITQLKDRDPMFANISKGVLIFMVTPGSPADLAGLRPGDVVVKFHGTPVGSITEITELMGDKVGMPFKVVVKRALITIGVSGAVQFLADGYAALHARNGRVPAGCQHHHVDQQH</sequence>
<dbReference type="InterPro" id="IPR001940">
    <property type="entry name" value="Peptidase_S1C"/>
</dbReference>
<name>A0AA88WJ59_9ASTE</name>
<keyword evidence="6" id="KW-1185">Reference proteome</keyword>
<dbReference type="Gene3D" id="2.40.10.120">
    <property type="match status" value="1"/>
</dbReference>
<evidence type="ECO:0000259" key="4">
    <source>
        <dbReference type="PROSITE" id="PS50106"/>
    </source>
</evidence>
<dbReference type="InterPro" id="IPR041489">
    <property type="entry name" value="PDZ_6"/>
</dbReference>
<protein>
    <recommendedName>
        <fullName evidence="4">PDZ domain-containing protein</fullName>
    </recommendedName>
</protein>
<dbReference type="PANTHER" id="PTHR22939">
    <property type="entry name" value="SERINE PROTEASE FAMILY S1C HTRA-RELATED"/>
    <property type="match status" value="1"/>
</dbReference>
<dbReference type="PANTHER" id="PTHR22939:SF125">
    <property type="entry name" value="PROTEASE DO-LIKE 14-RELATED"/>
    <property type="match status" value="1"/>
</dbReference>
<reference evidence="5" key="1">
    <citation type="submission" date="2022-12" db="EMBL/GenBank/DDBJ databases">
        <title>Draft genome assemblies for two species of Escallonia (Escalloniales).</title>
        <authorList>
            <person name="Chanderbali A."/>
            <person name="Dervinis C."/>
            <person name="Anghel I."/>
            <person name="Soltis D."/>
            <person name="Soltis P."/>
            <person name="Zapata F."/>
        </authorList>
    </citation>
    <scope>NUCLEOTIDE SEQUENCE</scope>
    <source>
        <strain evidence="5">UCBG64.0493</strain>
        <tissue evidence="5">Leaf</tissue>
    </source>
</reference>
<dbReference type="AlphaFoldDB" id="A0AA88WJ59"/>
<dbReference type="InterPro" id="IPR001478">
    <property type="entry name" value="PDZ"/>
</dbReference>
<dbReference type="InterPro" id="IPR009003">
    <property type="entry name" value="Peptidase_S1_PA"/>
</dbReference>
<comment type="similarity">
    <text evidence="1">Belongs to the peptidase S1C family.</text>
</comment>
<evidence type="ECO:0000313" key="5">
    <source>
        <dbReference type="EMBL" id="KAK3023480.1"/>
    </source>
</evidence>
<dbReference type="GO" id="GO:0006508">
    <property type="term" value="P:proteolysis"/>
    <property type="evidence" value="ECO:0007669"/>
    <property type="project" value="UniProtKB-KW"/>
</dbReference>
<feature type="domain" description="PDZ" evidence="4">
    <location>
        <begin position="311"/>
        <end position="365"/>
    </location>
</feature>
<gene>
    <name evidence="5" type="ORF">RJ639_044860</name>
</gene>